<name>A0A329MSY4_9BACL</name>
<dbReference type="RefSeq" id="WP_113029872.1">
    <property type="nucleotide sequence ID" value="NZ_QMFB01000002.1"/>
</dbReference>
<keyword evidence="6" id="KW-1185">Reference proteome</keyword>
<organism evidence="5 6">
    <name type="scientific">Paenibacillus contaminans</name>
    <dbReference type="NCBI Taxonomy" id="450362"/>
    <lineage>
        <taxon>Bacteria</taxon>
        <taxon>Bacillati</taxon>
        <taxon>Bacillota</taxon>
        <taxon>Bacilli</taxon>
        <taxon>Bacillales</taxon>
        <taxon>Paenibacillaceae</taxon>
        <taxon>Paenibacillus</taxon>
    </lineage>
</organism>
<evidence type="ECO:0000313" key="6">
    <source>
        <dbReference type="Proteomes" id="UP000250369"/>
    </source>
</evidence>
<feature type="domain" description="HTH araC/xylS-type" evidence="4">
    <location>
        <begin position="178"/>
        <end position="276"/>
    </location>
</feature>
<dbReference type="InterPro" id="IPR050204">
    <property type="entry name" value="AraC_XylS_family_regulators"/>
</dbReference>
<dbReference type="Proteomes" id="UP000250369">
    <property type="component" value="Unassembled WGS sequence"/>
</dbReference>
<evidence type="ECO:0000256" key="2">
    <source>
        <dbReference type="ARBA" id="ARBA00023125"/>
    </source>
</evidence>
<proteinExistence type="predicted"/>
<evidence type="ECO:0000259" key="4">
    <source>
        <dbReference type="PROSITE" id="PS01124"/>
    </source>
</evidence>
<dbReference type="InterPro" id="IPR018060">
    <property type="entry name" value="HTH_AraC"/>
</dbReference>
<accession>A0A329MSY4</accession>
<reference evidence="5 6" key="1">
    <citation type="journal article" date="2009" name="Int. J. Syst. Evol. Microbiol.">
        <title>Paenibacillus contaminans sp. nov., isolated from a contaminated laboratory plate.</title>
        <authorList>
            <person name="Chou J.H."/>
            <person name="Lee J.H."/>
            <person name="Lin M.C."/>
            <person name="Chang P.S."/>
            <person name="Arun A.B."/>
            <person name="Young C.C."/>
            <person name="Chen W.M."/>
        </authorList>
    </citation>
    <scope>NUCLEOTIDE SEQUENCE [LARGE SCALE GENOMIC DNA]</scope>
    <source>
        <strain evidence="5 6">CKOBP-6</strain>
    </source>
</reference>
<dbReference type="PANTHER" id="PTHR46796">
    <property type="entry name" value="HTH-TYPE TRANSCRIPTIONAL ACTIVATOR RHAS-RELATED"/>
    <property type="match status" value="1"/>
</dbReference>
<keyword evidence="1" id="KW-0805">Transcription regulation</keyword>
<dbReference type="GO" id="GO:0003700">
    <property type="term" value="F:DNA-binding transcription factor activity"/>
    <property type="evidence" value="ECO:0007669"/>
    <property type="project" value="InterPro"/>
</dbReference>
<sequence length="279" mass="31542">MRISCDFDAGGGMMKHVCRLEAAGRGQAADVYNSLQKKPDTGSLFLFVYSLSGKGKLAYGGGSQLLPEHHGCFLAEPADFRLLASGGDRPEELLWLLASGDPVRGFWERFIRVFGHVVSLKRDDEPIRLLARMFRSPAVGEGDDRYRSSVLLYEWMIAVERLAEERSGLPQPFPAALQQVVREMENRVHDPLDLEEMAASAGLSKHHFCKTFKRHTGETPIHYMRKMRVEEAARLLRESDMSVARIADITGFDNISYFGKVFRRLTGETPTEFRDRNCQ</sequence>
<evidence type="ECO:0000256" key="3">
    <source>
        <dbReference type="ARBA" id="ARBA00023163"/>
    </source>
</evidence>
<dbReference type="GO" id="GO:0043565">
    <property type="term" value="F:sequence-specific DNA binding"/>
    <property type="evidence" value="ECO:0007669"/>
    <property type="project" value="InterPro"/>
</dbReference>
<dbReference type="PANTHER" id="PTHR46796:SF6">
    <property type="entry name" value="ARAC SUBFAMILY"/>
    <property type="match status" value="1"/>
</dbReference>
<keyword evidence="3" id="KW-0804">Transcription</keyword>
<evidence type="ECO:0000256" key="1">
    <source>
        <dbReference type="ARBA" id="ARBA00023015"/>
    </source>
</evidence>
<evidence type="ECO:0000313" key="5">
    <source>
        <dbReference type="EMBL" id="RAV22466.1"/>
    </source>
</evidence>
<protein>
    <recommendedName>
        <fullName evidence="4">HTH araC/xylS-type domain-containing protein</fullName>
    </recommendedName>
</protein>
<dbReference type="Gene3D" id="1.10.10.60">
    <property type="entry name" value="Homeodomain-like"/>
    <property type="match status" value="2"/>
</dbReference>
<dbReference type="PROSITE" id="PS00041">
    <property type="entry name" value="HTH_ARAC_FAMILY_1"/>
    <property type="match status" value="1"/>
</dbReference>
<dbReference type="PRINTS" id="PR00032">
    <property type="entry name" value="HTHARAC"/>
</dbReference>
<dbReference type="InterPro" id="IPR020449">
    <property type="entry name" value="Tscrpt_reg_AraC-type_HTH"/>
</dbReference>
<dbReference type="PROSITE" id="PS01124">
    <property type="entry name" value="HTH_ARAC_FAMILY_2"/>
    <property type="match status" value="1"/>
</dbReference>
<dbReference type="Pfam" id="PF12833">
    <property type="entry name" value="HTH_18"/>
    <property type="match status" value="1"/>
</dbReference>
<dbReference type="EMBL" id="QMFB01000002">
    <property type="protein sequence ID" value="RAV22466.1"/>
    <property type="molecule type" value="Genomic_DNA"/>
</dbReference>
<comment type="caution">
    <text evidence="5">The sequence shown here is derived from an EMBL/GenBank/DDBJ whole genome shotgun (WGS) entry which is preliminary data.</text>
</comment>
<dbReference type="SUPFAM" id="SSF46689">
    <property type="entry name" value="Homeodomain-like"/>
    <property type="match status" value="2"/>
</dbReference>
<gene>
    <name evidence="5" type="ORF">DQG23_05875</name>
</gene>
<dbReference type="OrthoDB" id="9813413at2"/>
<dbReference type="InterPro" id="IPR018062">
    <property type="entry name" value="HTH_AraC-typ_CS"/>
</dbReference>
<dbReference type="SMART" id="SM00342">
    <property type="entry name" value="HTH_ARAC"/>
    <property type="match status" value="1"/>
</dbReference>
<dbReference type="AlphaFoldDB" id="A0A329MSY4"/>
<keyword evidence="2" id="KW-0238">DNA-binding</keyword>
<dbReference type="InterPro" id="IPR009057">
    <property type="entry name" value="Homeodomain-like_sf"/>
</dbReference>